<dbReference type="InterPro" id="IPR012340">
    <property type="entry name" value="NA-bd_OB-fold"/>
</dbReference>
<evidence type="ECO:0000313" key="2">
    <source>
        <dbReference type="Proteomes" id="UP000199650"/>
    </source>
</evidence>
<dbReference type="OrthoDB" id="7868545at2"/>
<dbReference type="EMBL" id="FOJB01000001">
    <property type="protein sequence ID" value="SEW13665.1"/>
    <property type="molecule type" value="Genomic_DNA"/>
</dbReference>
<evidence type="ECO:0000313" key="1">
    <source>
        <dbReference type="EMBL" id="SEW13665.1"/>
    </source>
</evidence>
<sequence>MLGIILWYNADKSVGLVWCEDQGPLAFIGPEVVAPEGVGRLQRGSQIWFDYDEANGFRTVCRIEEVGVVMGGVDPAEVLSNYDKPDTRSVLRVVA</sequence>
<dbReference type="RefSeq" id="WP_143064308.1">
    <property type="nucleotide sequence ID" value="NZ_FOJB01000001.1"/>
</dbReference>
<accession>A0A1I0PIS7</accession>
<reference evidence="1 2" key="1">
    <citation type="submission" date="2016-10" db="EMBL/GenBank/DDBJ databases">
        <authorList>
            <person name="de Groot N.N."/>
        </authorList>
    </citation>
    <scope>NUCLEOTIDE SEQUENCE [LARGE SCALE GENOMIC DNA]</scope>
    <source>
        <strain evidence="1 2">DSM 29439</strain>
    </source>
</reference>
<dbReference type="SUPFAM" id="SSF50249">
    <property type="entry name" value="Nucleic acid-binding proteins"/>
    <property type="match status" value="1"/>
</dbReference>
<gene>
    <name evidence="1" type="ORF">SAMN05444851_1635</name>
</gene>
<name>A0A1I0PIS7_9RHOB</name>
<dbReference type="Proteomes" id="UP000199650">
    <property type="component" value="Unassembled WGS sequence"/>
</dbReference>
<proteinExistence type="predicted"/>
<protein>
    <submittedName>
        <fullName evidence="1">Cold shock protein, CspA family</fullName>
    </submittedName>
</protein>
<keyword evidence="2" id="KW-1185">Reference proteome</keyword>
<dbReference type="AlphaFoldDB" id="A0A1I0PIS7"/>
<organism evidence="1 2">
    <name type="scientific">Aliiroseovarius sediminilitoris</name>
    <dbReference type="NCBI Taxonomy" id="1173584"/>
    <lineage>
        <taxon>Bacteria</taxon>
        <taxon>Pseudomonadati</taxon>
        <taxon>Pseudomonadota</taxon>
        <taxon>Alphaproteobacteria</taxon>
        <taxon>Rhodobacterales</taxon>
        <taxon>Paracoccaceae</taxon>
        <taxon>Aliiroseovarius</taxon>
    </lineage>
</organism>